<evidence type="ECO:0000313" key="5">
    <source>
        <dbReference type="Proteomes" id="UP001201812"/>
    </source>
</evidence>
<gene>
    <name evidence="4" type="ORF">DdX_00247</name>
</gene>
<name>A0AAD4NEX0_9BILA</name>
<keyword evidence="2" id="KW-0812">Transmembrane</keyword>
<dbReference type="Pfam" id="PF24221">
    <property type="entry name" value="Fn3_nematode"/>
    <property type="match status" value="1"/>
</dbReference>
<keyword evidence="5" id="KW-1185">Reference proteome</keyword>
<accession>A0AAD4NEX0</accession>
<sequence length="1157" mass="128092">MIPSSKHGWFMNRRITWKSIVLNGLFFFATLVILSGDLVNAAVSRRAKCAIECYTKCAESGTPKAVYCNCPLSVELEPCNSVNEQLLKEKTLERPINADSSYKDVRTISIRTEQFTNAFIYVFEYSTVSADSDLWIFAGASSSPQITFTVPDACRDYQFRTMVVLRSTDPSEQLAVFRPKHIPVQFPAFTVPQESIRLDQPKQSSDEQSIHVSISWHNPPGYEDSDIYGYESPIAYPIRCMTPEEHLSQPRVELIEGGARMHLNLPIDVLQEKCRIYMEVRMIPRCVRVENFDIQASIELDCQKFPHINYCKKEMSPQCTDVVDLWGRKDDGGVTIVWQPPNSPIQSRTDDEPIISSGVNEPPNESLAMPLYYIVNFGLTHSQGSQPIIRRRILHSKEIKIPGNATKADLLGPLKLGMEYGVQICGIYSNGRTQSPFHIVPVIPFQCTKCQLPQINTAPPGDQCVECNKIETADIVKTSSDHLSSHLNPIPGRPLEELAPVECLGLACASRNVSSTHFISSNTASLDVVAPTRTHTTIHSPNIAASLGDPKKPASDSAVLRSSAFEDITADNFNYNSSEKPKISEHPSPQQWHSKTVNVGKVIPLQTESAEILQNDTSSTFETTTPTFVTTMLAEQNSAEQSSSPTVSLFAASSELYNRAMISTSTQIPFTKGFPTSSVSTNLAYKLTSNKPTDIYEMPATLEIDKTTPVTISPQPSSKLLTTTAISTIITTDKPLETTTVIGKVAFVRKPASDVREEPTPPAALARSNADRRLHQKSHPINHHKLSLGLSREPCRQKSGILCEFGCVDDTRCECPKMESQCIRGIHCPQIKDLRAVYDHVSHQLKLYSKEIASLLMKRNGTWPLYDKLYMEIGELNKPADRIHTPLTGTTFGKGSESKEHVMVNINTRLNHVREQTLFDSQPFEWTLENGLNIGEKHYGISVCALNSSLVPIILDGTSIESHSDGVGPVAFYHNPFPAFTQTLLSPVEMSSKSGLDDQSFQRSLDTHKGMIIFIGPVFFLMGLLAFGATILCVNICRRRRKRRRLLKHYNSATSSRHSTLGQKYLIGGGPRTLGAGFLPTISPPTATISAIGPQGLPQGSFAPLVSNQSYGDGRRHSVSVVDGIETGPQNTTEISRQHNGASMGPDRYYVHRNVHF</sequence>
<keyword evidence="2" id="KW-1133">Transmembrane helix</keyword>
<reference evidence="4" key="1">
    <citation type="submission" date="2022-01" db="EMBL/GenBank/DDBJ databases">
        <title>Genome Sequence Resource for Two Populations of Ditylenchus destructor, the Migratory Endoparasitic Phytonematode.</title>
        <authorList>
            <person name="Zhang H."/>
            <person name="Lin R."/>
            <person name="Xie B."/>
        </authorList>
    </citation>
    <scope>NUCLEOTIDE SEQUENCE</scope>
    <source>
        <strain evidence="4">BazhouSP</strain>
    </source>
</reference>
<dbReference type="Proteomes" id="UP001201812">
    <property type="component" value="Unassembled WGS sequence"/>
</dbReference>
<evidence type="ECO:0000256" key="1">
    <source>
        <dbReference type="SAM" id="MobiDB-lite"/>
    </source>
</evidence>
<proteinExistence type="predicted"/>
<evidence type="ECO:0000259" key="3">
    <source>
        <dbReference type="Pfam" id="PF24221"/>
    </source>
</evidence>
<feature type="compositionally biased region" description="Polar residues" evidence="1">
    <location>
        <begin position="1128"/>
        <end position="1141"/>
    </location>
</feature>
<evidence type="ECO:0000256" key="2">
    <source>
        <dbReference type="SAM" id="Phobius"/>
    </source>
</evidence>
<feature type="transmembrane region" description="Helical" evidence="2">
    <location>
        <begin position="1011"/>
        <end position="1037"/>
    </location>
</feature>
<feature type="domain" description="Fibronectin type-III" evidence="3">
    <location>
        <begin position="314"/>
        <end position="470"/>
    </location>
</feature>
<evidence type="ECO:0000313" key="4">
    <source>
        <dbReference type="EMBL" id="KAI1728093.1"/>
    </source>
</evidence>
<keyword evidence="2" id="KW-0472">Membrane</keyword>
<dbReference type="EMBL" id="JAKKPZ010000001">
    <property type="protein sequence ID" value="KAI1728093.1"/>
    <property type="molecule type" value="Genomic_DNA"/>
</dbReference>
<protein>
    <recommendedName>
        <fullName evidence="3">Fibronectin type-III domain-containing protein</fullName>
    </recommendedName>
</protein>
<organism evidence="4 5">
    <name type="scientific">Ditylenchus destructor</name>
    <dbReference type="NCBI Taxonomy" id="166010"/>
    <lineage>
        <taxon>Eukaryota</taxon>
        <taxon>Metazoa</taxon>
        <taxon>Ecdysozoa</taxon>
        <taxon>Nematoda</taxon>
        <taxon>Chromadorea</taxon>
        <taxon>Rhabditida</taxon>
        <taxon>Tylenchina</taxon>
        <taxon>Tylenchomorpha</taxon>
        <taxon>Sphaerularioidea</taxon>
        <taxon>Anguinidae</taxon>
        <taxon>Anguininae</taxon>
        <taxon>Ditylenchus</taxon>
    </lineage>
</organism>
<feature type="region of interest" description="Disordered" evidence="1">
    <location>
        <begin position="1125"/>
        <end position="1146"/>
    </location>
</feature>
<dbReference type="AlphaFoldDB" id="A0AAD4NEX0"/>
<dbReference type="InterPro" id="IPR057131">
    <property type="entry name" value="Fn3_nem"/>
</dbReference>
<comment type="caution">
    <text evidence="4">The sequence shown here is derived from an EMBL/GenBank/DDBJ whole genome shotgun (WGS) entry which is preliminary data.</text>
</comment>